<organism evidence="1 2">
    <name type="scientific">Actinacidiphila polyblastidii</name>
    <dbReference type="NCBI Taxonomy" id="3110430"/>
    <lineage>
        <taxon>Bacteria</taxon>
        <taxon>Bacillati</taxon>
        <taxon>Actinomycetota</taxon>
        <taxon>Actinomycetes</taxon>
        <taxon>Kitasatosporales</taxon>
        <taxon>Streptomycetaceae</taxon>
        <taxon>Actinacidiphila</taxon>
    </lineage>
</organism>
<protein>
    <recommendedName>
        <fullName evidence="3">DUF4034 domain-containing protein</fullName>
    </recommendedName>
</protein>
<dbReference type="RefSeq" id="WP_330793860.1">
    <property type="nucleotide sequence ID" value="NZ_JAZEWV010000004.1"/>
</dbReference>
<keyword evidence="2" id="KW-1185">Reference proteome</keyword>
<evidence type="ECO:0008006" key="3">
    <source>
        <dbReference type="Google" id="ProtNLM"/>
    </source>
</evidence>
<reference evidence="1 2" key="1">
    <citation type="submission" date="2023-12" db="EMBL/GenBank/DDBJ databases">
        <title>Streptomyces sp. V4-01.</title>
        <authorList>
            <person name="Somphong A."/>
            <person name="Phongsopitanun W."/>
        </authorList>
    </citation>
    <scope>NUCLEOTIDE SEQUENCE [LARGE SCALE GENOMIC DNA]</scope>
    <source>
        <strain evidence="1 2">V4-01</strain>
    </source>
</reference>
<comment type="caution">
    <text evidence="1">The sequence shown here is derived from an EMBL/GenBank/DDBJ whole genome shotgun (WGS) entry which is preliminary data.</text>
</comment>
<evidence type="ECO:0000313" key="2">
    <source>
        <dbReference type="Proteomes" id="UP001344658"/>
    </source>
</evidence>
<proteinExistence type="predicted"/>
<gene>
    <name evidence="1" type="ORF">V2S66_08210</name>
</gene>
<dbReference type="Proteomes" id="UP001344658">
    <property type="component" value="Unassembled WGS sequence"/>
</dbReference>
<accession>A0ABU7P809</accession>
<sequence>MSWKSWMTVRQAQGDTFLWRRRAAPAIDFSYGDRRLAGVRAAARHRGAAGWPAIREQLAAAEDGEDLTFLVEGVQGVSGVERWIEEVLHAAPGDAHALLVSGARHVGWAWHARGRFAAGAAPESQRTLFRERLETAQRRLFAAAEREPAWAAPWYFLQLAGQGLELGPQVAQERFAAACRRSPGHAAAHRQHLRQLAAQGDGAHERTHAFARAAMLDAPEGSRLGELVALAHLEEWRDRGGDPDSAWLGRPQVIEALREAAAHSVLHPAFGRRLDWPLALNAFAMAFALAGDHRSAAPLFRALGNRPTETPWIYLDARSPLAAFRTWRARVTG</sequence>
<evidence type="ECO:0000313" key="1">
    <source>
        <dbReference type="EMBL" id="MEE4541950.1"/>
    </source>
</evidence>
<dbReference type="EMBL" id="JAZEWV010000004">
    <property type="protein sequence ID" value="MEE4541950.1"/>
    <property type="molecule type" value="Genomic_DNA"/>
</dbReference>
<name>A0ABU7P809_9ACTN</name>